<accession>A0ABW2EM72</accession>
<dbReference type="PANTHER" id="PTHR46825:SF11">
    <property type="entry name" value="PENICILLIN-BINDING PROTEIN 4"/>
    <property type="match status" value="1"/>
</dbReference>
<evidence type="ECO:0000256" key="2">
    <source>
        <dbReference type="ARBA" id="ARBA00023136"/>
    </source>
</evidence>
<dbReference type="InterPro" id="IPR012338">
    <property type="entry name" value="Beta-lactam/transpept-like"/>
</dbReference>
<dbReference type="SUPFAM" id="SSF56601">
    <property type="entry name" value="beta-lactamase/transpeptidase-like"/>
    <property type="match status" value="1"/>
</dbReference>
<feature type="domain" description="Beta-lactamase-related" evidence="3">
    <location>
        <begin position="12"/>
        <end position="325"/>
    </location>
</feature>
<gene>
    <name evidence="4" type="ORF">ACFQIC_16755</name>
</gene>
<dbReference type="Pfam" id="PF00144">
    <property type="entry name" value="Beta-lactamase"/>
    <property type="match status" value="1"/>
</dbReference>
<organism evidence="4 5">
    <name type="scientific">Halobacillus seohaensis</name>
    <dbReference type="NCBI Taxonomy" id="447421"/>
    <lineage>
        <taxon>Bacteria</taxon>
        <taxon>Bacillati</taxon>
        <taxon>Bacillota</taxon>
        <taxon>Bacilli</taxon>
        <taxon>Bacillales</taxon>
        <taxon>Bacillaceae</taxon>
        <taxon>Halobacillus</taxon>
    </lineage>
</organism>
<comment type="caution">
    <text evidence="4">The sequence shown here is derived from an EMBL/GenBank/DDBJ whole genome shotgun (WGS) entry which is preliminary data.</text>
</comment>
<evidence type="ECO:0000313" key="4">
    <source>
        <dbReference type="EMBL" id="MFC7063464.1"/>
    </source>
</evidence>
<dbReference type="Proteomes" id="UP001596410">
    <property type="component" value="Unassembled WGS sequence"/>
</dbReference>
<evidence type="ECO:0000259" key="3">
    <source>
        <dbReference type="Pfam" id="PF00144"/>
    </source>
</evidence>
<dbReference type="Gene3D" id="3.40.710.10">
    <property type="entry name" value="DD-peptidase/beta-lactamase superfamily"/>
    <property type="match status" value="1"/>
</dbReference>
<dbReference type="EMBL" id="JBHSZV010000047">
    <property type="protein sequence ID" value="MFC7063464.1"/>
    <property type="molecule type" value="Genomic_DNA"/>
</dbReference>
<dbReference type="InterPro" id="IPR001466">
    <property type="entry name" value="Beta-lactam-related"/>
</dbReference>
<proteinExistence type="predicted"/>
<dbReference type="PANTHER" id="PTHR46825">
    <property type="entry name" value="D-ALANYL-D-ALANINE-CARBOXYPEPTIDASE/ENDOPEPTIDASE AMPH"/>
    <property type="match status" value="1"/>
</dbReference>
<evidence type="ECO:0000256" key="1">
    <source>
        <dbReference type="ARBA" id="ARBA00004370"/>
    </source>
</evidence>
<name>A0ABW2EM72_9BACI</name>
<keyword evidence="2" id="KW-0472">Membrane</keyword>
<dbReference type="GO" id="GO:0016787">
    <property type="term" value="F:hydrolase activity"/>
    <property type="evidence" value="ECO:0007669"/>
    <property type="project" value="UniProtKB-KW"/>
</dbReference>
<evidence type="ECO:0000313" key="5">
    <source>
        <dbReference type="Proteomes" id="UP001596410"/>
    </source>
</evidence>
<dbReference type="EC" id="3.-.-.-" evidence="4"/>
<protein>
    <submittedName>
        <fullName evidence="4">Serine hydrolase domain-containing protein</fullName>
        <ecNumber evidence="4">3.-.-.-</ecNumber>
    </submittedName>
</protein>
<keyword evidence="4" id="KW-0378">Hydrolase</keyword>
<comment type="subcellular location">
    <subcellularLocation>
        <location evidence="1">Membrane</location>
    </subcellularLocation>
</comment>
<sequence length="349" mass="39302">MNIELSRIISDIQNKSDFSGAILVQDREKVLVDTHGGYANRSAKLENNSETRFGIASGCKLFTAIAICQLVEEGKVSLDSKLSDCLSINFKHFDEGITVHHLLTHTSGIPDYFDEEVMKDFEELWVKRPMYHVRMASDFLPLFQHEPMKSQVGERFHYNNAGYILLGLIIEQVSGLEFSDYIQKYIFTKANITNSGYFSFDSLPSNTSLGYIDNPDGTWKTNIYSLPAKGGPDGGAYVTVSDMVKLWEALFNNQLLSETYTNKVLTAHVQVNETGFYGYGVWIKKSEDSVLKYHIMGYDPGVSFHSAYYPGLSMKVAICSNKSEGAFDILKGIEEKVMNGPRDFRRSTE</sequence>
<reference evidence="5" key="1">
    <citation type="journal article" date="2019" name="Int. J. Syst. Evol. Microbiol.">
        <title>The Global Catalogue of Microorganisms (GCM) 10K type strain sequencing project: providing services to taxonomists for standard genome sequencing and annotation.</title>
        <authorList>
            <consortium name="The Broad Institute Genomics Platform"/>
            <consortium name="The Broad Institute Genome Sequencing Center for Infectious Disease"/>
            <person name="Wu L."/>
            <person name="Ma J."/>
        </authorList>
    </citation>
    <scope>NUCLEOTIDE SEQUENCE [LARGE SCALE GENOMIC DNA]</scope>
    <source>
        <strain evidence="5">CGMCC 4.1621</strain>
    </source>
</reference>
<keyword evidence="5" id="KW-1185">Reference proteome</keyword>
<dbReference type="RefSeq" id="WP_204708577.1">
    <property type="nucleotide sequence ID" value="NZ_JBHSZV010000047.1"/>
</dbReference>
<dbReference type="InterPro" id="IPR050491">
    <property type="entry name" value="AmpC-like"/>
</dbReference>